<organism evidence="1 2">
    <name type="scientific">Dreissena polymorpha</name>
    <name type="common">Zebra mussel</name>
    <name type="synonym">Mytilus polymorpha</name>
    <dbReference type="NCBI Taxonomy" id="45954"/>
    <lineage>
        <taxon>Eukaryota</taxon>
        <taxon>Metazoa</taxon>
        <taxon>Spiralia</taxon>
        <taxon>Lophotrochozoa</taxon>
        <taxon>Mollusca</taxon>
        <taxon>Bivalvia</taxon>
        <taxon>Autobranchia</taxon>
        <taxon>Heteroconchia</taxon>
        <taxon>Euheterodonta</taxon>
        <taxon>Imparidentia</taxon>
        <taxon>Neoheterodontei</taxon>
        <taxon>Myida</taxon>
        <taxon>Dreissenoidea</taxon>
        <taxon>Dreissenidae</taxon>
        <taxon>Dreissena</taxon>
    </lineage>
</organism>
<reference evidence="1" key="1">
    <citation type="journal article" date="2019" name="bioRxiv">
        <title>The Genome of the Zebra Mussel, Dreissena polymorpha: A Resource for Invasive Species Research.</title>
        <authorList>
            <person name="McCartney M.A."/>
            <person name="Auch B."/>
            <person name="Kono T."/>
            <person name="Mallez S."/>
            <person name="Zhang Y."/>
            <person name="Obille A."/>
            <person name="Becker A."/>
            <person name="Abrahante J.E."/>
            <person name="Garbe J."/>
            <person name="Badalamenti J.P."/>
            <person name="Herman A."/>
            <person name="Mangelson H."/>
            <person name="Liachko I."/>
            <person name="Sullivan S."/>
            <person name="Sone E.D."/>
            <person name="Koren S."/>
            <person name="Silverstein K.A.T."/>
            <person name="Beckman K.B."/>
            <person name="Gohl D.M."/>
        </authorList>
    </citation>
    <scope>NUCLEOTIDE SEQUENCE</scope>
    <source>
        <strain evidence="1">Duluth1</strain>
        <tissue evidence="1">Whole animal</tissue>
    </source>
</reference>
<protein>
    <submittedName>
        <fullName evidence="1">Uncharacterized protein</fullName>
    </submittedName>
</protein>
<dbReference type="AlphaFoldDB" id="A0A9D4JL22"/>
<evidence type="ECO:0000313" key="2">
    <source>
        <dbReference type="Proteomes" id="UP000828390"/>
    </source>
</evidence>
<proteinExistence type="predicted"/>
<keyword evidence="2" id="KW-1185">Reference proteome</keyword>
<gene>
    <name evidence="1" type="ORF">DPMN_141202</name>
</gene>
<dbReference type="Proteomes" id="UP000828390">
    <property type="component" value="Unassembled WGS sequence"/>
</dbReference>
<dbReference type="EMBL" id="JAIWYP010000006">
    <property type="protein sequence ID" value="KAH3812763.1"/>
    <property type="molecule type" value="Genomic_DNA"/>
</dbReference>
<name>A0A9D4JL22_DREPO</name>
<reference evidence="1" key="2">
    <citation type="submission" date="2020-11" db="EMBL/GenBank/DDBJ databases">
        <authorList>
            <person name="McCartney M.A."/>
            <person name="Auch B."/>
            <person name="Kono T."/>
            <person name="Mallez S."/>
            <person name="Becker A."/>
            <person name="Gohl D.M."/>
            <person name="Silverstein K.A.T."/>
            <person name="Koren S."/>
            <person name="Bechman K.B."/>
            <person name="Herman A."/>
            <person name="Abrahante J.E."/>
            <person name="Garbe J."/>
        </authorList>
    </citation>
    <scope>NUCLEOTIDE SEQUENCE</scope>
    <source>
        <strain evidence="1">Duluth1</strain>
        <tissue evidence="1">Whole animal</tissue>
    </source>
</reference>
<accession>A0A9D4JL22</accession>
<evidence type="ECO:0000313" key="1">
    <source>
        <dbReference type="EMBL" id="KAH3812763.1"/>
    </source>
</evidence>
<comment type="caution">
    <text evidence="1">The sequence shown here is derived from an EMBL/GenBank/DDBJ whole genome shotgun (WGS) entry which is preliminary data.</text>
</comment>
<sequence>MEEDKMMAAVEKCKDTNDRVQFLKDRNNFNKAADILTYSEIHPFLAMSCAQGEGGGGDERFTMRKPLFPPVRCFDTQPNSSQLETRLN</sequence>